<comment type="caution">
    <text evidence="1">The sequence shown here is derived from an EMBL/GenBank/DDBJ whole genome shotgun (WGS) entry which is preliminary data.</text>
</comment>
<protein>
    <submittedName>
        <fullName evidence="1">Uncharacterized protein</fullName>
    </submittedName>
</protein>
<sequence>MKRGSIVETCGEGEYVARRGGAILVWAVTDMVCLEDVEEALRRSLVEAVGITARRRLMPAGERTAR</sequence>
<accession>A0A0R3MNH5</accession>
<reference evidence="1 2" key="1">
    <citation type="submission" date="2014-03" db="EMBL/GenBank/DDBJ databases">
        <title>Bradyrhizobium valentinum sp. nov., isolated from effective nodules of Lupinus mariae-josephae, a lupine endemic of basic-lime soils in Eastern Spain.</title>
        <authorList>
            <person name="Duran D."/>
            <person name="Rey L."/>
            <person name="Navarro A."/>
            <person name="Busquets A."/>
            <person name="Imperial J."/>
            <person name="Ruiz-Argueso T."/>
        </authorList>
    </citation>
    <scope>NUCLEOTIDE SEQUENCE [LARGE SCALE GENOMIC DNA]</scope>
    <source>
        <strain evidence="1 2">Ro19</strain>
    </source>
</reference>
<dbReference type="Proteomes" id="UP000052023">
    <property type="component" value="Unassembled WGS sequence"/>
</dbReference>
<keyword evidence="2" id="KW-1185">Reference proteome</keyword>
<proteinExistence type="predicted"/>
<organism evidence="1 2">
    <name type="scientific">Bradyrhizobium retamae</name>
    <dbReference type="NCBI Taxonomy" id="1300035"/>
    <lineage>
        <taxon>Bacteria</taxon>
        <taxon>Pseudomonadati</taxon>
        <taxon>Pseudomonadota</taxon>
        <taxon>Alphaproteobacteria</taxon>
        <taxon>Hyphomicrobiales</taxon>
        <taxon>Nitrobacteraceae</taxon>
        <taxon>Bradyrhizobium</taxon>
    </lineage>
</organism>
<gene>
    <name evidence="1" type="ORF">CQ13_33520</name>
</gene>
<evidence type="ECO:0000313" key="1">
    <source>
        <dbReference type="EMBL" id="KRR19679.1"/>
    </source>
</evidence>
<dbReference type="EMBL" id="LLYA01000184">
    <property type="protein sequence ID" value="KRR19679.1"/>
    <property type="molecule type" value="Genomic_DNA"/>
</dbReference>
<dbReference type="AlphaFoldDB" id="A0A0R3MNH5"/>
<name>A0A0R3MNH5_9BRAD</name>
<evidence type="ECO:0000313" key="2">
    <source>
        <dbReference type="Proteomes" id="UP000052023"/>
    </source>
</evidence>